<dbReference type="InterPro" id="IPR032466">
    <property type="entry name" value="Metal_Hydrolase"/>
</dbReference>
<dbReference type="SUPFAM" id="SSF51556">
    <property type="entry name" value="Metallo-dependent hydrolases"/>
    <property type="match status" value="1"/>
</dbReference>
<comment type="caution">
    <text evidence="2">The sequence shown here is derived from an EMBL/GenBank/DDBJ whole genome shotgun (WGS) entry which is preliminary data.</text>
</comment>
<dbReference type="EMBL" id="LNYP01000006">
    <property type="protein sequence ID" value="KTD43832.1"/>
    <property type="molecule type" value="Genomic_DNA"/>
</dbReference>
<dbReference type="Gene3D" id="3.20.20.140">
    <property type="entry name" value="Metal-dependent hydrolases"/>
    <property type="match status" value="1"/>
</dbReference>
<dbReference type="PATRIC" id="fig|29423.5.peg.395"/>
<dbReference type="SUPFAM" id="SSF51338">
    <property type="entry name" value="Composite domain of metallo-dependent hydrolases"/>
    <property type="match status" value="1"/>
</dbReference>
<dbReference type="GO" id="GO:0016810">
    <property type="term" value="F:hydrolase activity, acting on carbon-nitrogen (but not peptide) bonds"/>
    <property type="evidence" value="ECO:0007669"/>
    <property type="project" value="InterPro"/>
</dbReference>
<protein>
    <submittedName>
        <fullName evidence="2">N-substituted formamide deformylase</fullName>
        <ecNumber evidence="2">3.5.1.91</ecNumber>
    </submittedName>
</protein>
<accession>A0A0W0XH30</accession>
<keyword evidence="2" id="KW-0378">Hydrolase</keyword>
<dbReference type="PANTHER" id="PTHR22642">
    <property type="entry name" value="IMIDAZOLONEPROPIONASE"/>
    <property type="match status" value="1"/>
</dbReference>
<dbReference type="Gene3D" id="3.10.310.70">
    <property type="match status" value="1"/>
</dbReference>
<sequence>MQFFLIIFTFLFIKLIYPSALYASEIRSSAMLCRNADKIFTNATFLTMNPNQPVAKAVAVTKERIVAIGEKKQLLNRCQGENTKIINLKNTIVTPGFIDTYSQFVLYGWLANHAFDVSTSNVFQRDDWKPVKTLDQFLTTIKHQPKNRDQWLIISGFDESKIHGGQLTTAMLDDIADNSPVIVFSSSAEKALLNHAAMDKIKQQDDGKTLAIEADGSVSGTSLNTLLNKLIPPNEVAEAIKTAANRYARQGYTTVTQVYGPNDWLPIYDELTQNANLPVDVIYNPSTLADKQRLDIIYKDNPRLYPGPLLLQVDGPVQDFSAYLTRPYTQSSPPRSIDWRGTLKQSTEGIEKTISEANKNGLAIAIDSHGDAALDLSLNAIQKIQSVSKNHKPTPVILNMQYVREDQLTRMRQMGIKASWFGPYLYYWGESMCYEGLGSERAHRSNPVATAEKILGNTSVHAGTPSASPAPLQIMNWLITRKVQKWNYPVNRKCPPYFAIEERVNAQDALQMFTIHAAELYGIDEDKGSLALGKLADMAILSGNPLNSNLETITVLGTITRGIVHWNEPQDH</sequence>
<dbReference type="InterPro" id="IPR013108">
    <property type="entry name" value="Amidohydro_3"/>
</dbReference>
<dbReference type="Pfam" id="PF07969">
    <property type="entry name" value="Amidohydro_3"/>
    <property type="match status" value="1"/>
</dbReference>
<dbReference type="EC" id="3.5.1.91" evidence="2"/>
<name>A0A0W0XH30_9GAMM</name>
<feature type="domain" description="Amidohydrolase 3" evidence="1">
    <location>
        <begin position="84"/>
        <end position="562"/>
    </location>
</feature>
<gene>
    <name evidence="2" type="primary">nfdA</name>
    <name evidence="2" type="ORF">Loak_0382</name>
</gene>
<dbReference type="InterPro" id="IPR011059">
    <property type="entry name" value="Metal-dep_hydrolase_composite"/>
</dbReference>
<proteinExistence type="predicted"/>
<dbReference type="RefSeq" id="WP_081724926.1">
    <property type="nucleotide sequence ID" value="NZ_LCUA01000006.1"/>
</dbReference>
<organism evidence="2 3">
    <name type="scientific">Legionella oakridgensis</name>
    <dbReference type="NCBI Taxonomy" id="29423"/>
    <lineage>
        <taxon>Bacteria</taxon>
        <taxon>Pseudomonadati</taxon>
        <taxon>Pseudomonadota</taxon>
        <taxon>Gammaproteobacteria</taxon>
        <taxon>Legionellales</taxon>
        <taxon>Legionellaceae</taxon>
        <taxon>Legionella</taxon>
    </lineage>
</organism>
<dbReference type="Gene3D" id="2.30.40.10">
    <property type="entry name" value="Urease, subunit C, domain 1"/>
    <property type="match status" value="1"/>
</dbReference>
<reference evidence="2 3" key="1">
    <citation type="submission" date="2015-11" db="EMBL/GenBank/DDBJ databases">
        <title>Genomic analysis of 38 Legionella species identifies large and diverse effector repertoires.</title>
        <authorList>
            <person name="Burstein D."/>
            <person name="Amaro F."/>
            <person name="Zusman T."/>
            <person name="Lifshitz Z."/>
            <person name="Cohen O."/>
            <person name="Gilbert J.A."/>
            <person name="Pupko T."/>
            <person name="Shuman H.A."/>
            <person name="Segal G."/>
        </authorList>
    </citation>
    <scope>NUCLEOTIDE SEQUENCE [LARGE SCALE GENOMIC DNA]</scope>
    <source>
        <strain evidence="2 3">Oak Ridge-10</strain>
    </source>
</reference>
<evidence type="ECO:0000313" key="3">
    <source>
        <dbReference type="Proteomes" id="UP000054858"/>
    </source>
</evidence>
<dbReference type="Proteomes" id="UP000054858">
    <property type="component" value="Unassembled WGS sequence"/>
</dbReference>
<dbReference type="AlphaFoldDB" id="A0A0W0XH30"/>
<evidence type="ECO:0000313" key="2">
    <source>
        <dbReference type="EMBL" id="KTD43832.1"/>
    </source>
</evidence>
<evidence type="ECO:0000259" key="1">
    <source>
        <dbReference type="Pfam" id="PF07969"/>
    </source>
</evidence>
<dbReference type="PANTHER" id="PTHR22642:SF2">
    <property type="entry name" value="PROTEIN LONG AFTER FAR-RED 3"/>
    <property type="match status" value="1"/>
</dbReference>